<dbReference type="CDD" id="cd13880">
    <property type="entry name" value="CuRO_2_MaLCC_like"/>
    <property type="match status" value="1"/>
</dbReference>
<dbReference type="SUPFAM" id="SSF49503">
    <property type="entry name" value="Cupredoxins"/>
    <property type="match status" value="3"/>
</dbReference>
<dbReference type="GO" id="GO:0016491">
    <property type="term" value="F:oxidoreductase activity"/>
    <property type="evidence" value="ECO:0007669"/>
    <property type="project" value="UniProtKB-KW"/>
</dbReference>
<accession>A0A6A6HL60</accession>
<dbReference type="AlphaFoldDB" id="A0A6A6HL60"/>
<dbReference type="InterPro" id="IPR008972">
    <property type="entry name" value="Cupredoxin"/>
</dbReference>
<dbReference type="OrthoDB" id="2121828at2759"/>
<name>A0A6A6HL60_VIRVR</name>
<evidence type="ECO:0000256" key="6">
    <source>
        <dbReference type="ARBA" id="ARBA00023180"/>
    </source>
</evidence>
<reference evidence="11" key="1">
    <citation type="journal article" date="2020" name="Stud. Mycol.">
        <title>101 Dothideomycetes genomes: a test case for predicting lifestyles and emergence of pathogens.</title>
        <authorList>
            <person name="Haridas S."/>
            <person name="Albert R."/>
            <person name="Binder M."/>
            <person name="Bloem J."/>
            <person name="Labutti K."/>
            <person name="Salamov A."/>
            <person name="Andreopoulos B."/>
            <person name="Baker S."/>
            <person name="Barry K."/>
            <person name="Bills G."/>
            <person name="Bluhm B."/>
            <person name="Cannon C."/>
            <person name="Castanera R."/>
            <person name="Culley D."/>
            <person name="Daum C."/>
            <person name="Ezra D."/>
            <person name="Gonzalez J."/>
            <person name="Henrissat B."/>
            <person name="Kuo A."/>
            <person name="Liang C."/>
            <person name="Lipzen A."/>
            <person name="Lutzoni F."/>
            <person name="Magnuson J."/>
            <person name="Mondo S."/>
            <person name="Nolan M."/>
            <person name="Ohm R."/>
            <person name="Pangilinan J."/>
            <person name="Park H.-J."/>
            <person name="Ramirez L."/>
            <person name="Alfaro M."/>
            <person name="Sun H."/>
            <person name="Tritt A."/>
            <person name="Yoshinaga Y."/>
            <person name="Zwiers L.-H."/>
            <person name="Turgeon B."/>
            <person name="Goodwin S."/>
            <person name="Spatafora J."/>
            <person name="Crous P."/>
            <person name="Grigoriev I."/>
        </authorList>
    </citation>
    <scope>NUCLEOTIDE SEQUENCE</scope>
    <source>
        <strain evidence="11">Tuck. ex Michener</strain>
    </source>
</reference>
<gene>
    <name evidence="11" type="ORF">EV356DRAFT_263704</name>
</gene>
<organism evidence="11 12">
    <name type="scientific">Viridothelium virens</name>
    <name type="common">Speckled blister lichen</name>
    <name type="synonym">Trypethelium virens</name>
    <dbReference type="NCBI Taxonomy" id="1048519"/>
    <lineage>
        <taxon>Eukaryota</taxon>
        <taxon>Fungi</taxon>
        <taxon>Dikarya</taxon>
        <taxon>Ascomycota</taxon>
        <taxon>Pezizomycotina</taxon>
        <taxon>Dothideomycetes</taxon>
        <taxon>Dothideomycetes incertae sedis</taxon>
        <taxon>Trypetheliales</taxon>
        <taxon>Trypetheliaceae</taxon>
        <taxon>Viridothelium</taxon>
    </lineage>
</organism>
<evidence type="ECO:0000256" key="3">
    <source>
        <dbReference type="ARBA" id="ARBA00022737"/>
    </source>
</evidence>
<keyword evidence="2" id="KW-0479">Metal-binding</keyword>
<dbReference type="Pfam" id="PF00394">
    <property type="entry name" value="Cu-oxidase"/>
    <property type="match status" value="1"/>
</dbReference>
<dbReference type="FunFam" id="2.60.40.420:FF:000038">
    <property type="entry name" value="Extracellular dihydrogeodin oxidase/laccase"/>
    <property type="match status" value="1"/>
</dbReference>
<feature type="domain" description="Plastocyanin-like" evidence="8">
    <location>
        <begin position="235"/>
        <end position="378"/>
    </location>
</feature>
<dbReference type="InterPro" id="IPR011706">
    <property type="entry name" value="Cu-oxidase_C"/>
</dbReference>
<evidence type="ECO:0000259" key="8">
    <source>
        <dbReference type="Pfam" id="PF00394"/>
    </source>
</evidence>
<keyword evidence="6" id="KW-0325">Glycoprotein</keyword>
<dbReference type="PANTHER" id="PTHR11709:SF145">
    <property type="entry name" value="LCC1"/>
    <property type="match status" value="1"/>
</dbReference>
<protein>
    <submittedName>
        <fullName evidence="11">Multicopper oxidase</fullName>
    </submittedName>
</protein>
<feature type="signal peptide" evidence="7">
    <location>
        <begin position="1"/>
        <end position="27"/>
    </location>
</feature>
<evidence type="ECO:0000313" key="12">
    <source>
        <dbReference type="Proteomes" id="UP000800092"/>
    </source>
</evidence>
<dbReference type="InterPro" id="IPR011707">
    <property type="entry name" value="Cu-oxidase-like_N"/>
</dbReference>
<dbReference type="GO" id="GO:0005507">
    <property type="term" value="F:copper ion binding"/>
    <property type="evidence" value="ECO:0007669"/>
    <property type="project" value="InterPro"/>
</dbReference>
<keyword evidence="4" id="KW-0560">Oxidoreductase</keyword>
<dbReference type="EMBL" id="ML991775">
    <property type="protein sequence ID" value="KAF2238528.1"/>
    <property type="molecule type" value="Genomic_DNA"/>
</dbReference>
<feature type="domain" description="Plastocyanin-like" evidence="10">
    <location>
        <begin position="111"/>
        <end position="225"/>
    </location>
</feature>
<dbReference type="Pfam" id="PF07732">
    <property type="entry name" value="Cu-oxidase_3"/>
    <property type="match status" value="1"/>
</dbReference>
<evidence type="ECO:0000256" key="7">
    <source>
        <dbReference type="SAM" id="SignalP"/>
    </source>
</evidence>
<dbReference type="Proteomes" id="UP000800092">
    <property type="component" value="Unassembled WGS sequence"/>
</dbReference>
<dbReference type="CDD" id="cd13854">
    <property type="entry name" value="CuRO_1_MaLCC_like"/>
    <property type="match status" value="1"/>
</dbReference>
<dbReference type="InterPro" id="IPR045087">
    <property type="entry name" value="Cu-oxidase_fam"/>
</dbReference>
<keyword evidence="5" id="KW-0186">Copper</keyword>
<proteinExistence type="inferred from homology"/>
<evidence type="ECO:0000259" key="10">
    <source>
        <dbReference type="Pfam" id="PF07732"/>
    </source>
</evidence>
<dbReference type="CDD" id="cd13901">
    <property type="entry name" value="CuRO_3_MaLCC_like"/>
    <property type="match status" value="1"/>
</dbReference>
<dbReference type="InterPro" id="IPR001117">
    <property type="entry name" value="Cu-oxidase_2nd"/>
</dbReference>
<dbReference type="Gene3D" id="2.60.40.420">
    <property type="entry name" value="Cupredoxins - blue copper proteins"/>
    <property type="match status" value="3"/>
</dbReference>
<sequence>MGFPNSLSGIMSLLSISSLMNTVPVSASTGYTMPAQLLNVNYLLNSVSQQVQSGASSLGTELAPVYQQFLNTSDTPLPQGFPWGTKTVNNTNPYTNPPNTGVTRTYNFAISNVTLSPDGVAKPMLVVNGQFPGPAIEANWGDEIQVTVTNNLVTEGTSLHWHGFLQQGTPYEDGVPGVNQCPIAPGKSFTYKFQATLYGSSWYHSHYSAQYSAGTFGPIIVHGPNDVGYDVDLGPVLLTDWYHGEYYSLVEELMAKNVNETVPPFSDNNLINGKMNYNCSLTTGPCTPNAGISKFFFQTGKTHRLRLINAGTQGTQQFTIDGHTMTVIANDFVPVTPYSPQVITLGVGQRTDILVKATGQANGAYWMRSIIGRDPSCGDNQGVNEAVAAIYYPSANKTAVPTTSSSVTVPTFCQNDALTSTVPLYPIAAQDPTNTTELTISAQINGSSVTLWYVNNSTFRDDYNDPVLLEAKLGNLTFAPERNVYNFGENKSVRFVVYNTFPFTSHPMHMHGHNFYVLATGYGTWNGQVTNGNNPQRRDTQLLPPAQIDGTPAYIVVQFDLDNPGVWPFVSPNVTRLNPATETNILFSIATLPGTSLLVSTSTLLRGQPTSTRPTSPASWLKLAVTGPPSLVATSLTRSTLDCK</sequence>
<evidence type="ECO:0000256" key="5">
    <source>
        <dbReference type="ARBA" id="ARBA00023008"/>
    </source>
</evidence>
<keyword evidence="7" id="KW-0732">Signal</keyword>
<evidence type="ECO:0000259" key="9">
    <source>
        <dbReference type="Pfam" id="PF07731"/>
    </source>
</evidence>
<comment type="similarity">
    <text evidence="1">Belongs to the multicopper oxidase family.</text>
</comment>
<evidence type="ECO:0000313" key="11">
    <source>
        <dbReference type="EMBL" id="KAF2238528.1"/>
    </source>
</evidence>
<keyword evidence="12" id="KW-1185">Reference proteome</keyword>
<dbReference type="PANTHER" id="PTHR11709">
    <property type="entry name" value="MULTI-COPPER OXIDASE"/>
    <property type="match status" value="1"/>
</dbReference>
<feature type="chain" id="PRO_5025577119" evidence="7">
    <location>
        <begin position="28"/>
        <end position="644"/>
    </location>
</feature>
<evidence type="ECO:0000256" key="1">
    <source>
        <dbReference type="ARBA" id="ARBA00010609"/>
    </source>
</evidence>
<keyword evidence="3" id="KW-0677">Repeat</keyword>
<evidence type="ECO:0000256" key="2">
    <source>
        <dbReference type="ARBA" id="ARBA00022723"/>
    </source>
</evidence>
<evidence type="ECO:0000256" key="4">
    <source>
        <dbReference type="ARBA" id="ARBA00023002"/>
    </source>
</evidence>
<dbReference type="FunFam" id="2.60.40.420:FF:000021">
    <property type="entry name" value="Extracellular dihydrogeodin oxidase/laccase"/>
    <property type="match status" value="1"/>
</dbReference>
<dbReference type="Pfam" id="PF07731">
    <property type="entry name" value="Cu-oxidase_2"/>
    <property type="match status" value="1"/>
</dbReference>
<feature type="domain" description="Plastocyanin-like" evidence="9">
    <location>
        <begin position="467"/>
        <end position="569"/>
    </location>
</feature>